<dbReference type="EMBL" id="WBKG01000047">
    <property type="protein sequence ID" value="KAB1978863.1"/>
    <property type="molecule type" value="Genomic_DNA"/>
</dbReference>
<dbReference type="InterPro" id="IPR036291">
    <property type="entry name" value="NAD(P)-bd_dom_sf"/>
</dbReference>
<dbReference type="CDD" id="cd05233">
    <property type="entry name" value="SDR_c"/>
    <property type="match status" value="1"/>
</dbReference>
<evidence type="ECO:0000256" key="1">
    <source>
        <dbReference type="ARBA" id="ARBA00006484"/>
    </source>
</evidence>
<organism evidence="3 4">
    <name type="scientific">Streptomyces triticiradicis</name>
    <dbReference type="NCBI Taxonomy" id="2651189"/>
    <lineage>
        <taxon>Bacteria</taxon>
        <taxon>Bacillati</taxon>
        <taxon>Actinomycetota</taxon>
        <taxon>Actinomycetes</taxon>
        <taxon>Kitasatosporales</taxon>
        <taxon>Streptomycetaceae</taxon>
        <taxon>Streptomyces</taxon>
    </lineage>
</organism>
<dbReference type="GO" id="GO:0016020">
    <property type="term" value="C:membrane"/>
    <property type="evidence" value="ECO:0007669"/>
    <property type="project" value="TreeGrafter"/>
</dbReference>
<comment type="similarity">
    <text evidence="1">Belongs to the short-chain dehydrogenases/reductases (SDR) family.</text>
</comment>
<reference evidence="3 4" key="1">
    <citation type="submission" date="2019-09" db="EMBL/GenBank/DDBJ databases">
        <title>Isolation and identification of active actinomycetes.</title>
        <authorList>
            <person name="Yu Z."/>
            <person name="Han C."/>
            <person name="Yu B."/>
        </authorList>
    </citation>
    <scope>NUCLEOTIDE SEQUENCE [LARGE SCALE GENOMIC DNA]</scope>
    <source>
        <strain evidence="3 4">NEAU-H2</strain>
    </source>
</reference>
<keyword evidence="2" id="KW-0560">Oxidoreductase</keyword>
<dbReference type="GO" id="GO:0016491">
    <property type="term" value="F:oxidoreductase activity"/>
    <property type="evidence" value="ECO:0007669"/>
    <property type="project" value="UniProtKB-KW"/>
</dbReference>
<gene>
    <name evidence="3" type="ORF">F8144_38075</name>
</gene>
<dbReference type="Gene3D" id="3.40.50.720">
    <property type="entry name" value="NAD(P)-binding Rossmann-like Domain"/>
    <property type="match status" value="1"/>
</dbReference>
<evidence type="ECO:0000256" key="2">
    <source>
        <dbReference type="ARBA" id="ARBA00023002"/>
    </source>
</evidence>
<comment type="caution">
    <text evidence="3">The sequence shown here is derived from an EMBL/GenBank/DDBJ whole genome shotgun (WGS) entry which is preliminary data.</text>
</comment>
<keyword evidence="4" id="KW-1185">Reference proteome</keyword>
<dbReference type="AlphaFoldDB" id="A0A7J5D4D0"/>
<sequence length="233" mass="23296">MIVNGAGILVPGATGALGTALVLRLHEQGAAVAVAGRDHEGLARVSQACGDAPARAFDAYDLEQCARTVTWAVGELGALDGVVVCVGGAAFGPAGAVSDAVAEHLFTVNALAPMAFLRAALSAVKPGGVIAAITGVVADSPTAGMADYSASKAGLSAWLRAVRREQRASGVTVLEIRLPHVETGFAGRAVLGTPPVLPTGLPVAEAVDAIVAALSADARLVKPGRDAPLDIER</sequence>
<name>A0A7J5D4D0_9ACTN</name>
<dbReference type="InterPro" id="IPR002347">
    <property type="entry name" value="SDR_fam"/>
</dbReference>
<evidence type="ECO:0000313" key="3">
    <source>
        <dbReference type="EMBL" id="KAB1978863.1"/>
    </source>
</evidence>
<evidence type="ECO:0000313" key="4">
    <source>
        <dbReference type="Proteomes" id="UP000442990"/>
    </source>
</evidence>
<proteinExistence type="inferred from homology"/>
<dbReference type="PANTHER" id="PTHR44196:SF1">
    <property type="entry name" value="DEHYDROGENASE_REDUCTASE SDR FAMILY MEMBER 7B"/>
    <property type="match status" value="1"/>
</dbReference>
<dbReference type="PANTHER" id="PTHR44196">
    <property type="entry name" value="DEHYDROGENASE/REDUCTASE SDR FAMILY MEMBER 7B"/>
    <property type="match status" value="1"/>
</dbReference>
<protein>
    <submittedName>
        <fullName evidence="3">SDR family oxidoreductase</fullName>
    </submittedName>
</protein>
<dbReference type="RefSeq" id="WP_151474005.1">
    <property type="nucleotide sequence ID" value="NZ_WBKG01000047.1"/>
</dbReference>
<dbReference type="SUPFAM" id="SSF51735">
    <property type="entry name" value="NAD(P)-binding Rossmann-fold domains"/>
    <property type="match status" value="1"/>
</dbReference>
<dbReference type="Proteomes" id="UP000442990">
    <property type="component" value="Unassembled WGS sequence"/>
</dbReference>
<accession>A0A7J5D4D0</accession>
<dbReference type="Pfam" id="PF00106">
    <property type="entry name" value="adh_short"/>
    <property type="match status" value="1"/>
</dbReference>